<proteinExistence type="inferred from homology"/>
<dbReference type="PANTHER" id="PTHR12001:SF69">
    <property type="entry name" value="ALL TRANS-POLYPRENYL-DIPHOSPHATE SYNTHASE PDSS1"/>
    <property type="match status" value="1"/>
</dbReference>
<sequence>MSTPGTLTPPLQETTQGWGPYAIALQQDEALSVALKDGLLRVEEVLLNYTRSDHAYISEITSHLAQAGGKRTRPLLVLLAAQFGDPARAGIVEAAVVVELTHLATLYHDDVMDEAALRRGVASANQRWDNSLAILSGDFLFARASTLLSELGPDAVRIQAETFERLVSGQISESVGPKNGQNPVEHHLEVLAGKTGSLIATSGRFGAIFAGCTSDQERILAEFGELFGVAFQLSDDLLDIASESEQSGKTPGTDLREGVHTLPMLIALAMDGSADPDTERLQELLRTDLAADDEAFAEALELLRAHPSMEQARDVVRGYAQKAKAVLDPLAEIPAKEALRALCDVVISRTT</sequence>
<accession>A0ABS5KLA9</accession>
<dbReference type="PROSITE" id="PS00444">
    <property type="entry name" value="POLYPRENYL_SYNTHASE_2"/>
    <property type="match status" value="1"/>
</dbReference>
<dbReference type="EMBL" id="JAAFYZ010000019">
    <property type="protein sequence ID" value="MBS2546826.1"/>
    <property type="molecule type" value="Genomic_DNA"/>
</dbReference>
<dbReference type="Proteomes" id="UP000730482">
    <property type="component" value="Unassembled WGS sequence"/>
</dbReference>
<dbReference type="InterPro" id="IPR000092">
    <property type="entry name" value="Polyprenyl_synt"/>
</dbReference>
<dbReference type="PANTHER" id="PTHR12001">
    <property type="entry name" value="GERANYLGERANYL PYROPHOSPHATE SYNTHASE"/>
    <property type="match status" value="1"/>
</dbReference>
<dbReference type="SUPFAM" id="SSF48576">
    <property type="entry name" value="Terpenoid synthases"/>
    <property type="match status" value="1"/>
</dbReference>
<dbReference type="CDD" id="cd00685">
    <property type="entry name" value="Trans_IPPS_HT"/>
    <property type="match status" value="1"/>
</dbReference>
<keyword evidence="5" id="KW-0460">Magnesium</keyword>
<organism evidence="7 8">
    <name type="scientific">Catenulispora pinistramenti</name>
    <dbReference type="NCBI Taxonomy" id="2705254"/>
    <lineage>
        <taxon>Bacteria</taxon>
        <taxon>Bacillati</taxon>
        <taxon>Actinomycetota</taxon>
        <taxon>Actinomycetes</taxon>
        <taxon>Catenulisporales</taxon>
        <taxon>Catenulisporaceae</taxon>
        <taxon>Catenulispora</taxon>
    </lineage>
</organism>
<name>A0ABS5KLA9_9ACTN</name>
<evidence type="ECO:0000256" key="4">
    <source>
        <dbReference type="ARBA" id="ARBA00022723"/>
    </source>
</evidence>
<evidence type="ECO:0000256" key="3">
    <source>
        <dbReference type="ARBA" id="ARBA00022679"/>
    </source>
</evidence>
<comment type="similarity">
    <text evidence="2 6">Belongs to the FPP/GGPP synthase family.</text>
</comment>
<dbReference type="InterPro" id="IPR008949">
    <property type="entry name" value="Isoprenoid_synthase_dom_sf"/>
</dbReference>
<reference evidence="7 8" key="1">
    <citation type="submission" date="2020-02" db="EMBL/GenBank/DDBJ databases">
        <title>Acidophilic actinobacteria isolated from forest soil.</title>
        <authorList>
            <person name="Golinska P."/>
        </authorList>
    </citation>
    <scope>NUCLEOTIDE SEQUENCE [LARGE SCALE GENOMIC DNA]</scope>
    <source>
        <strain evidence="7 8">NL8</strain>
    </source>
</reference>
<keyword evidence="8" id="KW-1185">Reference proteome</keyword>
<evidence type="ECO:0000313" key="7">
    <source>
        <dbReference type="EMBL" id="MBS2546826.1"/>
    </source>
</evidence>
<dbReference type="SFLD" id="SFLDS00005">
    <property type="entry name" value="Isoprenoid_Synthase_Type_I"/>
    <property type="match status" value="1"/>
</dbReference>
<dbReference type="SFLD" id="SFLDG01017">
    <property type="entry name" value="Polyprenyl_Transferase_Like"/>
    <property type="match status" value="1"/>
</dbReference>
<evidence type="ECO:0000256" key="6">
    <source>
        <dbReference type="RuleBase" id="RU004466"/>
    </source>
</evidence>
<evidence type="ECO:0000256" key="5">
    <source>
        <dbReference type="ARBA" id="ARBA00022842"/>
    </source>
</evidence>
<evidence type="ECO:0000313" key="8">
    <source>
        <dbReference type="Proteomes" id="UP000730482"/>
    </source>
</evidence>
<gene>
    <name evidence="7" type="ORF">KGQ19_08085</name>
</gene>
<dbReference type="InterPro" id="IPR033749">
    <property type="entry name" value="Polyprenyl_synt_CS"/>
</dbReference>
<dbReference type="Gene3D" id="1.10.600.10">
    <property type="entry name" value="Farnesyl Diphosphate Synthase"/>
    <property type="match status" value="1"/>
</dbReference>
<keyword evidence="4" id="KW-0479">Metal-binding</keyword>
<comment type="cofactor">
    <cofactor evidence="1">
        <name>Mg(2+)</name>
        <dbReference type="ChEBI" id="CHEBI:18420"/>
    </cofactor>
</comment>
<comment type="caution">
    <text evidence="7">The sequence shown here is derived from an EMBL/GenBank/DDBJ whole genome shotgun (WGS) entry which is preliminary data.</text>
</comment>
<evidence type="ECO:0000256" key="1">
    <source>
        <dbReference type="ARBA" id="ARBA00001946"/>
    </source>
</evidence>
<evidence type="ECO:0000256" key="2">
    <source>
        <dbReference type="ARBA" id="ARBA00006706"/>
    </source>
</evidence>
<keyword evidence="3 6" id="KW-0808">Transferase</keyword>
<protein>
    <submittedName>
        <fullName evidence="7">Polyprenyl synthetase family protein</fullName>
    </submittedName>
</protein>
<dbReference type="Pfam" id="PF00348">
    <property type="entry name" value="polyprenyl_synt"/>
    <property type="match status" value="1"/>
</dbReference>